<dbReference type="PROSITE" id="PS50088">
    <property type="entry name" value="ANK_REPEAT"/>
    <property type="match status" value="2"/>
</dbReference>
<gene>
    <name evidence="5" type="primary">LOC100213999</name>
</gene>
<keyword evidence="1" id="KW-0040">ANK repeat</keyword>
<dbReference type="PROSITE" id="PS50954">
    <property type="entry name" value="LEM"/>
    <property type="match status" value="1"/>
</dbReference>
<feature type="region of interest" description="Disordered" evidence="2">
    <location>
        <begin position="588"/>
        <end position="623"/>
    </location>
</feature>
<feature type="domain" description="LEM" evidence="3">
    <location>
        <begin position="708"/>
        <end position="752"/>
    </location>
</feature>
<feature type="repeat" description="ANK" evidence="1">
    <location>
        <begin position="77"/>
        <end position="109"/>
    </location>
</feature>
<dbReference type="InterPro" id="IPR003887">
    <property type="entry name" value="LEM_dom"/>
</dbReference>
<protein>
    <submittedName>
        <fullName evidence="5">Uncharacterized protein LOC100213999 isoform X2</fullName>
    </submittedName>
</protein>
<reference evidence="5" key="1">
    <citation type="submission" date="2025-08" db="UniProtKB">
        <authorList>
            <consortium name="RefSeq"/>
        </authorList>
    </citation>
    <scope>IDENTIFICATION</scope>
</reference>
<feature type="compositionally biased region" description="Acidic residues" evidence="2">
    <location>
        <begin position="600"/>
        <end position="609"/>
    </location>
</feature>
<evidence type="ECO:0000313" key="5">
    <source>
        <dbReference type="RefSeq" id="XP_065671569.1"/>
    </source>
</evidence>
<sequence>MMQDSDAELLEELILATASRNISKVEELMQIGIDPCSPTREGICPIHTAVVLESPSGPEIVARMLKYGADPNTKTSTGLSPLHIAAMWGRVDTINVLLDNGADIADKDDSDMSALDYAEVADENKYACIDALTEFRGDVKRKSACFKTKSRLCLNRIKGKKNLINTDSSLEKTSNSYDTCNCKKLLKTSSTLKNSIITFNKNVENISKETLDKKETERSPFTPFLVSKSSLKKDASTSMTPKVDKTFSKNYPPPLPLPPQIKKKDHSYYVIETAKEFQQNLSISPGAVVENSFLEDSLSNETIFKSCNETVWNQKISSTLLEDSNNKHIKKHENSNNKTIKRHEDSNNKHIMIQEEFISKYTKKPDGTNIKHINKQENFIKNNGVQSISNKESSNERDSSGYVGDVEHLSENLSESSTDETFWSLRSSPMSPLPNCTSITFRKKKVLNNPSDILQKKAKEYSEKLFEEKEQQTTVFTDTKYVGINSASFRDAASQAELADIYNEVIKMRRESSVRFLDEKSPMDNIAEKNIVEPCDKHCTAANSLERHDKSCAGVHSPNFFTNNLHLQNMDLQFQDIHLDQCEVDCSEKDNDKNKVSSNSEDDLVDEENSSSSESLSESSMGSNFDEDLLKNVTVDYSNDSLNQFPNVSQLIHFYELKTDDEVLSARGTPTVDLGMVSKVYNEITIDYDWKDVSLLSATEEEHPITVPASILMLSCNELRQRLIKLGENPGPISPSTQKVYQRYLAKLEKQPDAQFTKVKETRFADYTSELRQILTGVSLYSEKDSNDLEIEMAYIFSNPEKHTWREGTQKASFNYLLLDPRVTKNLPDRSMNMTFVEQLRAFTASIFYIGKAKKSRPYEHLHDASKHFKTDKNKCGSSKLNMICDIWNSGMGVVSVHVFHSIIPVEAYTREGCMVDAMGLSRLTNAKRGEFYGPASSWNAKKRRLLGIHLLVKAMKIYFIEGEKQIRECDLTG</sequence>
<dbReference type="SUPFAM" id="SSF48403">
    <property type="entry name" value="Ankyrin repeat"/>
    <property type="match status" value="1"/>
</dbReference>
<dbReference type="PANTHER" id="PTHR46427:SF1">
    <property type="entry name" value="ANKYRIN REPEAT AND LEM DOMAIN-CONTAINING PROTEIN 1"/>
    <property type="match status" value="1"/>
</dbReference>
<keyword evidence="4" id="KW-1185">Reference proteome</keyword>
<dbReference type="PROSITE" id="PS50297">
    <property type="entry name" value="ANK_REP_REGION"/>
    <property type="match status" value="1"/>
</dbReference>
<dbReference type="Pfam" id="PF12796">
    <property type="entry name" value="Ank_2"/>
    <property type="match status" value="1"/>
</dbReference>
<feature type="compositionally biased region" description="Basic and acidic residues" evidence="2">
    <location>
        <begin position="393"/>
        <end position="402"/>
    </location>
</feature>
<feature type="compositionally biased region" description="Low complexity" evidence="2">
    <location>
        <begin position="610"/>
        <end position="620"/>
    </location>
</feature>
<dbReference type="RefSeq" id="XP_065671569.1">
    <property type="nucleotide sequence ID" value="XM_065815497.1"/>
</dbReference>
<accession>A0ABM4DB34</accession>
<organism evidence="4 5">
    <name type="scientific">Hydra vulgaris</name>
    <name type="common">Hydra</name>
    <name type="synonym">Hydra attenuata</name>
    <dbReference type="NCBI Taxonomy" id="6087"/>
    <lineage>
        <taxon>Eukaryota</taxon>
        <taxon>Metazoa</taxon>
        <taxon>Cnidaria</taxon>
        <taxon>Hydrozoa</taxon>
        <taxon>Hydroidolina</taxon>
        <taxon>Anthoathecata</taxon>
        <taxon>Aplanulata</taxon>
        <taxon>Hydridae</taxon>
        <taxon>Hydra</taxon>
    </lineage>
</organism>
<evidence type="ECO:0000259" key="3">
    <source>
        <dbReference type="PROSITE" id="PS50954"/>
    </source>
</evidence>
<dbReference type="Gene3D" id="1.25.40.20">
    <property type="entry name" value="Ankyrin repeat-containing domain"/>
    <property type="match status" value="1"/>
</dbReference>
<evidence type="ECO:0000256" key="1">
    <source>
        <dbReference type="PROSITE-ProRule" id="PRU00023"/>
    </source>
</evidence>
<feature type="repeat" description="ANK" evidence="1">
    <location>
        <begin position="41"/>
        <end position="76"/>
    </location>
</feature>
<proteinExistence type="predicted"/>
<dbReference type="Pfam" id="PF22945">
    <property type="entry name" value="LEM-3_GIY-YIG"/>
    <property type="match status" value="1"/>
</dbReference>
<name>A0ABM4DB34_HYDVU</name>
<dbReference type="GeneID" id="100213999"/>
<dbReference type="SUPFAM" id="SSF63451">
    <property type="entry name" value="LEM domain"/>
    <property type="match status" value="1"/>
</dbReference>
<evidence type="ECO:0000313" key="4">
    <source>
        <dbReference type="Proteomes" id="UP001652625"/>
    </source>
</evidence>
<dbReference type="Gene3D" id="1.10.720.40">
    <property type="match status" value="1"/>
</dbReference>
<dbReference type="CDD" id="cd12934">
    <property type="entry name" value="LEM"/>
    <property type="match status" value="1"/>
</dbReference>
<feature type="region of interest" description="Disordered" evidence="2">
    <location>
        <begin position="381"/>
        <end position="402"/>
    </location>
</feature>
<feature type="region of interest" description="Disordered" evidence="2">
    <location>
        <begin position="237"/>
        <end position="259"/>
    </location>
</feature>
<dbReference type="InterPro" id="IPR034998">
    <property type="entry name" value="ANKLE1"/>
</dbReference>
<evidence type="ECO:0000256" key="2">
    <source>
        <dbReference type="SAM" id="MobiDB-lite"/>
    </source>
</evidence>
<dbReference type="SMART" id="SM00248">
    <property type="entry name" value="ANK"/>
    <property type="match status" value="4"/>
</dbReference>
<dbReference type="PANTHER" id="PTHR46427">
    <property type="entry name" value="ANKYRIN REPEAT AND LEM DOMAIN-CONTAINING PROTEIN 1"/>
    <property type="match status" value="1"/>
</dbReference>
<dbReference type="Proteomes" id="UP001652625">
    <property type="component" value="Chromosome 13"/>
</dbReference>
<dbReference type="Pfam" id="PF03020">
    <property type="entry name" value="LEM"/>
    <property type="match status" value="1"/>
</dbReference>
<dbReference type="InterPro" id="IPR002110">
    <property type="entry name" value="Ankyrin_rpt"/>
</dbReference>
<feature type="compositionally biased region" description="Polar residues" evidence="2">
    <location>
        <begin position="381"/>
        <end position="392"/>
    </location>
</feature>
<dbReference type="InterPro" id="IPR011015">
    <property type="entry name" value="LEM/LEM-like_dom_sf"/>
</dbReference>
<dbReference type="CDD" id="cd10454">
    <property type="entry name" value="GIY-YIG_COG3680_Meta"/>
    <property type="match status" value="1"/>
</dbReference>
<dbReference type="InterPro" id="IPR036770">
    <property type="entry name" value="Ankyrin_rpt-contain_sf"/>
</dbReference>